<keyword evidence="4" id="KW-1185">Reference proteome</keyword>
<accession>A0A1M5LWT2</accession>
<dbReference type="InterPro" id="IPR050789">
    <property type="entry name" value="Diverse_Enzym_Activities"/>
</dbReference>
<name>A0A1M5LWT2_9BACT</name>
<evidence type="ECO:0000259" key="2">
    <source>
        <dbReference type="Pfam" id="PF00144"/>
    </source>
</evidence>
<dbReference type="InterPro" id="IPR001466">
    <property type="entry name" value="Beta-lactam-related"/>
</dbReference>
<dbReference type="OrthoDB" id="1522765at2"/>
<dbReference type="InterPro" id="IPR012338">
    <property type="entry name" value="Beta-lactam/transpept-like"/>
</dbReference>
<dbReference type="PANTHER" id="PTHR43283:SF3">
    <property type="entry name" value="BETA-LACTAMASE FAMILY PROTEIN (AFU_ORTHOLOGUE AFUA_5G07500)"/>
    <property type="match status" value="1"/>
</dbReference>
<dbReference type="Gene3D" id="3.40.710.10">
    <property type="entry name" value="DD-peptidase/beta-lactamase superfamily"/>
    <property type="match status" value="1"/>
</dbReference>
<dbReference type="EMBL" id="FQWQ01000001">
    <property type="protein sequence ID" value="SHG69380.1"/>
    <property type="molecule type" value="Genomic_DNA"/>
</dbReference>
<gene>
    <name evidence="3" type="ORF">SAMN04488109_1434</name>
</gene>
<feature type="domain" description="Beta-lactamase-related" evidence="2">
    <location>
        <begin position="47"/>
        <end position="407"/>
    </location>
</feature>
<organism evidence="3 4">
    <name type="scientific">Chryseolinea serpens</name>
    <dbReference type="NCBI Taxonomy" id="947013"/>
    <lineage>
        <taxon>Bacteria</taxon>
        <taxon>Pseudomonadati</taxon>
        <taxon>Bacteroidota</taxon>
        <taxon>Cytophagia</taxon>
        <taxon>Cytophagales</taxon>
        <taxon>Fulvivirgaceae</taxon>
        <taxon>Chryseolinea</taxon>
    </lineage>
</organism>
<dbReference type="RefSeq" id="WP_073134913.1">
    <property type="nucleotide sequence ID" value="NZ_FQWQ01000001.1"/>
</dbReference>
<evidence type="ECO:0000256" key="1">
    <source>
        <dbReference type="SAM" id="SignalP"/>
    </source>
</evidence>
<feature type="signal peptide" evidence="1">
    <location>
        <begin position="1"/>
        <end position="19"/>
    </location>
</feature>
<dbReference type="Pfam" id="PF00144">
    <property type="entry name" value="Beta-lactamase"/>
    <property type="match status" value="1"/>
</dbReference>
<evidence type="ECO:0000313" key="3">
    <source>
        <dbReference type="EMBL" id="SHG69380.1"/>
    </source>
</evidence>
<dbReference type="STRING" id="947013.SAMN04488109_1434"/>
<dbReference type="SUPFAM" id="SSF56601">
    <property type="entry name" value="beta-lactamase/transpeptidase-like"/>
    <property type="match status" value="1"/>
</dbReference>
<sequence length="422" mass="47394">MKIRIGLALLLFAIITAQAQQTPQSFTPAKSAEDAGFSSERLQRLDAIMQSFITEGLAPNATVFVARNGKVVSYKAYGYSNVETKTPLKKDDLFRIASQSKAIATVALMTLFEQGKFLLDDPISQYIPEFKSPRVLESFDAATLKYETRPAKSEITIRHLLTHTAGIPYQHPLEKLPEFQVPYFNSTQPDVLADVVKKIAARPLTADPGEKFVYGLNTDVIGYLIELLSGKKLDVYLRESVTGPLGMNDTYFYLPAEKASRLVELYSKPSTDKPLQLNPNQDYRSFATTGAKTYFSAGAGLISSTEDYARFCQMLLNYGRFNNHQILGRKTIELMFRNQIGALEVWDRRDKFGLGLMVVTENTHYGDNASVGSLTWGGMYCSEYMIDPKENLILLVFTNVEPYAHSDDFIHKFRIGVYQALR</sequence>
<protein>
    <submittedName>
        <fullName evidence="3">CubicO group peptidase, beta-lactamase class C family</fullName>
    </submittedName>
</protein>
<feature type="chain" id="PRO_5013200469" evidence="1">
    <location>
        <begin position="20"/>
        <end position="422"/>
    </location>
</feature>
<evidence type="ECO:0000313" key="4">
    <source>
        <dbReference type="Proteomes" id="UP000184212"/>
    </source>
</evidence>
<dbReference type="PANTHER" id="PTHR43283">
    <property type="entry name" value="BETA-LACTAMASE-RELATED"/>
    <property type="match status" value="1"/>
</dbReference>
<reference evidence="3 4" key="1">
    <citation type="submission" date="2016-11" db="EMBL/GenBank/DDBJ databases">
        <authorList>
            <person name="Jaros S."/>
            <person name="Januszkiewicz K."/>
            <person name="Wedrychowicz H."/>
        </authorList>
    </citation>
    <scope>NUCLEOTIDE SEQUENCE [LARGE SCALE GENOMIC DNA]</scope>
    <source>
        <strain evidence="3 4">DSM 24574</strain>
    </source>
</reference>
<dbReference type="AlphaFoldDB" id="A0A1M5LWT2"/>
<dbReference type="Proteomes" id="UP000184212">
    <property type="component" value="Unassembled WGS sequence"/>
</dbReference>
<keyword evidence="1" id="KW-0732">Signal</keyword>
<proteinExistence type="predicted"/>